<evidence type="ECO:0000313" key="2">
    <source>
        <dbReference type="Proteomes" id="UP000824120"/>
    </source>
</evidence>
<name>A0A9J5X3C5_SOLCO</name>
<dbReference type="AlphaFoldDB" id="A0A9J5X3C5"/>
<accession>A0A9J5X3C5</accession>
<proteinExistence type="predicted"/>
<dbReference type="OrthoDB" id="10642733at2759"/>
<protein>
    <submittedName>
        <fullName evidence="1">Uncharacterized protein</fullName>
    </submittedName>
</protein>
<evidence type="ECO:0000313" key="1">
    <source>
        <dbReference type="EMBL" id="KAG5582223.1"/>
    </source>
</evidence>
<dbReference type="Proteomes" id="UP000824120">
    <property type="component" value="Chromosome 10"/>
</dbReference>
<reference evidence="1 2" key="1">
    <citation type="submission" date="2020-09" db="EMBL/GenBank/DDBJ databases">
        <title>De no assembly of potato wild relative species, Solanum commersonii.</title>
        <authorList>
            <person name="Cho K."/>
        </authorList>
    </citation>
    <scope>NUCLEOTIDE SEQUENCE [LARGE SCALE GENOMIC DNA]</scope>
    <source>
        <strain evidence="1">LZ3.2</strain>
        <tissue evidence="1">Leaf</tissue>
    </source>
</reference>
<sequence length="201" mass="22705">MTPDLRQLSQCGSLSMESFSPLIDLIKWGIDDECPATTWSQMVDWGIANGKGKSQIAQEVAHLCYISKTSDASPYLIFLMTTDPNSTIASYKEEDSWNFTYRRNLNDREIERVVALLRISNHPNSTKASYKEEGNWNSTLRSNLNTREIGKGVLSGTLTTTFHLNKLPACLWAWTQIRNTKAPFKVECFCMAGGKKCMFDT</sequence>
<dbReference type="EMBL" id="JACXVP010000010">
    <property type="protein sequence ID" value="KAG5582223.1"/>
    <property type="molecule type" value="Genomic_DNA"/>
</dbReference>
<gene>
    <name evidence="1" type="ORF">H5410_052850</name>
</gene>
<comment type="caution">
    <text evidence="1">The sequence shown here is derived from an EMBL/GenBank/DDBJ whole genome shotgun (WGS) entry which is preliminary data.</text>
</comment>
<keyword evidence="2" id="KW-1185">Reference proteome</keyword>
<organism evidence="1 2">
    <name type="scientific">Solanum commersonii</name>
    <name type="common">Commerson's wild potato</name>
    <name type="synonym">Commerson's nightshade</name>
    <dbReference type="NCBI Taxonomy" id="4109"/>
    <lineage>
        <taxon>Eukaryota</taxon>
        <taxon>Viridiplantae</taxon>
        <taxon>Streptophyta</taxon>
        <taxon>Embryophyta</taxon>
        <taxon>Tracheophyta</taxon>
        <taxon>Spermatophyta</taxon>
        <taxon>Magnoliopsida</taxon>
        <taxon>eudicotyledons</taxon>
        <taxon>Gunneridae</taxon>
        <taxon>Pentapetalae</taxon>
        <taxon>asterids</taxon>
        <taxon>lamiids</taxon>
        <taxon>Solanales</taxon>
        <taxon>Solanaceae</taxon>
        <taxon>Solanoideae</taxon>
        <taxon>Solaneae</taxon>
        <taxon>Solanum</taxon>
    </lineage>
</organism>